<name>A0AAV8PZA1_ENSVE</name>
<organism evidence="5 6">
    <name type="scientific">Ensete ventricosum</name>
    <name type="common">Abyssinian banana</name>
    <name type="synonym">Musa ensete</name>
    <dbReference type="NCBI Taxonomy" id="4639"/>
    <lineage>
        <taxon>Eukaryota</taxon>
        <taxon>Viridiplantae</taxon>
        <taxon>Streptophyta</taxon>
        <taxon>Embryophyta</taxon>
        <taxon>Tracheophyta</taxon>
        <taxon>Spermatophyta</taxon>
        <taxon>Magnoliopsida</taxon>
        <taxon>Liliopsida</taxon>
        <taxon>Zingiberales</taxon>
        <taxon>Musaceae</taxon>
        <taxon>Ensete</taxon>
    </lineage>
</organism>
<feature type="region of interest" description="Disordered" evidence="4">
    <location>
        <begin position="32"/>
        <end position="54"/>
    </location>
</feature>
<evidence type="ECO:0000256" key="2">
    <source>
        <dbReference type="ARBA" id="ARBA00022737"/>
    </source>
</evidence>
<dbReference type="Proteomes" id="UP001222027">
    <property type="component" value="Unassembled WGS sequence"/>
</dbReference>
<proteinExistence type="inferred from homology"/>
<dbReference type="Pfam" id="PF01535">
    <property type="entry name" value="PPR"/>
    <property type="match status" value="5"/>
</dbReference>
<evidence type="ECO:0000256" key="1">
    <source>
        <dbReference type="ARBA" id="ARBA00007626"/>
    </source>
</evidence>
<feature type="repeat" description="PPR" evidence="3">
    <location>
        <begin position="208"/>
        <end position="242"/>
    </location>
</feature>
<dbReference type="PROSITE" id="PS51375">
    <property type="entry name" value="PPR"/>
    <property type="match status" value="7"/>
</dbReference>
<evidence type="ECO:0000256" key="3">
    <source>
        <dbReference type="PROSITE-ProRule" id="PRU00708"/>
    </source>
</evidence>
<comment type="caution">
    <text evidence="5">The sequence shown here is derived from an EMBL/GenBank/DDBJ whole genome shotgun (WGS) entry which is preliminary data.</text>
</comment>
<evidence type="ECO:0000313" key="6">
    <source>
        <dbReference type="Proteomes" id="UP001222027"/>
    </source>
</evidence>
<dbReference type="AlphaFoldDB" id="A0AAV8PZA1"/>
<dbReference type="PANTHER" id="PTHR47939:SF13">
    <property type="entry name" value="OS03G0201400 PROTEIN"/>
    <property type="match status" value="1"/>
</dbReference>
<gene>
    <name evidence="5" type="ORF">OPV22_009352</name>
</gene>
<dbReference type="Pfam" id="PF12854">
    <property type="entry name" value="PPR_1"/>
    <property type="match status" value="1"/>
</dbReference>
<accession>A0AAV8PZA1</accession>
<evidence type="ECO:0000313" key="5">
    <source>
        <dbReference type="EMBL" id="KAJ8498800.1"/>
    </source>
</evidence>
<dbReference type="EMBL" id="JAQQAF010000003">
    <property type="protein sequence ID" value="KAJ8498800.1"/>
    <property type="molecule type" value="Genomic_DNA"/>
</dbReference>
<dbReference type="Pfam" id="PF13041">
    <property type="entry name" value="PPR_2"/>
    <property type="match status" value="1"/>
</dbReference>
<protein>
    <recommendedName>
        <fullName evidence="7">Pentacotripeptide-repeat region of PRORP domain-containing protein</fullName>
    </recommendedName>
</protein>
<keyword evidence="6" id="KW-1185">Reference proteome</keyword>
<dbReference type="SUPFAM" id="SSF81901">
    <property type="entry name" value="HCP-like"/>
    <property type="match status" value="1"/>
</dbReference>
<dbReference type="PANTHER" id="PTHR47939">
    <property type="entry name" value="MEMBRANE-ASSOCIATED SALT-INDUCIBLE PROTEIN-LIKE"/>
    <property type="match status" value="1"/>
</dbReference>
<reference evidence="5 6" key="1">
    <citation type="submission" date="2022-12" db="EMBL/GenBank/DDBJ databases">
        <title>Chromosome-scale assembly of the Ensete ventricosum genome.</title>
        <authorList>
            <person name="Dussert Y."/>
            <person name="Stocks J."/>
            <person name="Wendawek A."/>
            <person name="Woldeyes F."/>
            <person name="Nichols R.A."/>
            <person name="Borrell J.S."/>
        </authorList>
    </citation>
    <scope>NUCLEOTIDE SEQUENCE [LARGE SCALE GENOMIC DNA]</scope>
    <source>
        <strain evidence="6">cv. Maze</strain>
        <tissue evidence="5">Seeds</tissue>
    </source>
</reference>
<dbReference type="NCBIfam" id="TIGR00756">
    <property type="entry name" value="PPR"/>
    <property type="match status" value="5"/>
</dbReference>
<evidence type="ECO:0008006" key="7">
    <source>
        <dbReference type="Google" id="ProtNLM"/>
    </source>
</evidence>
<keyword evidence="2" id="KW-0677">Repeat</keyword>
<comment type="similarity">
    <text evidence="1">Belongs to the PPR family. P subfamily.</text>
</comment>
<sequence length="884" mass="98766">MSRLNLYGIARCPCSSLFKVTIDILCAISSNSSSPGRQFSFAGPPKDDKDGPDSPEFVSAVQALKNRLHSDRLVHVLDSTSDVTLALKVFKWASKQTRFQQTAETYAHMIFKLGMVRDHEEMEILLNEMVNLQLQNIEQTSDHLIHAFCKNYRPIEALQVFKISNLAKHRLSVSTCNTLLAAFASQSGNFCSLMFVYKEMVKAGILPDVETLNHLIKGLCDTGCLDLALTQFHRMDKKQCFPNSQTFEILIKALYTSERADKAVELLNQMMDLQISPHFDFYNSIIPLLCSINRFKEGIKLLRIREDAGGDLDLHLYSYLINCLSTNQQIESAVELIRKITNSGLAPLTNMYVDIVDGFCNIGKFTEAMSFLDEELVLEIEPYNTLLKGFCDVNRFQEAAVYLKKMAEGGLTNVLSWYILIKGLCEKGLVRKAFQVMGRMIISSSSSSSSFVVDGTIYSAIITGYCKIGAYENALSIFRLSCMYDLSLDSELCSQLIEGLCVAKKIQESAEVFYHFISQGDLLTSNALSELIQGICHNGKVQEAIKMRSLAVFNGSSSNSVTISTILLGLLDLNEEKDILTFLCQILVEGCALDVKTYCILIHGLCSKFLMTEAAILFNQMVHESFIPNSETLELLVFRLASCSQLHVVMHSLDSLIEKCGLLSPTLCNVVIYSLMKEGHKHEARNFLDTMLDKGWVPDAETHVLLVGNNNKDGRNENDDVFQALGDDKGTHWHLKAIVSNIAEHYKRLQGPKTCYMAGLVKHLSKKKLGDVPMAALIVHGKLFRHFHMRLCLIEIGLLDEVKENESSPKSSCSSKNKESKFAGFQALSAHLSVCPQDNPIPVVAGSSFSKVYFQGYEIMPLMKKHKTYEGWNSTSPESTFLKG</sequence>
<dbReference type="Gene3D" id="1.25.40.10">
    <property type="entry name" value="Tetratricopeptide repeat domain"/>
    <property type="match status" value="5"/>
</dbReference>
<dbReference type="InterPro" id="IPR050667">
    <property type="entry name" value="PPR-containing_protein"/>
</dbReference>
<feature type="repeat" description="PPR" evidence="3">
    <location>
        <begin position="243"/>
        <end position="277"/>
    </location>
</feature>
<evidence type="ECO:0000256" key="4">
    <source>
        <dbReference type="SAM" id="MobiDB-lite"/>
    </source>
</evidence>
<feature type="repeat" description="PPR" evidence="3">
    <location>
        <begin position="594"/>
        <end position="628"/>
    </location>
</feature>
<feature type="repeat" description="PPR" evidence="3">
    <location>
        <begin position="664"/>
        <end position="698"/>
    </location>
</feature>
<dbReference type="InterPro" id="IPR002885">
    <property type="entry name" value="PPR_rpt"/>
</dbReference>
<feature type="repeat" description="PPR" evidence="3">
    <location>
        <begin position="172"/>
        <end position="207"/>
    </location>
</feature>
<feature type="repeat" description="PPR" evidence="3">
    <location>
        <begin position="379"/>
        <end position="413"/>
    </location>
</feature>
<feature type="repeat" description="PPR" evidence="3">
    <location>
        <begin position="313"/>
        <end position="347"/>
    </location>
</feature>
<dbReference type="InterPro" id="IPR011990">
    <property type="entry name" value="TPR-like_helical_dom_sf"/>
</dbReference>